<organism evidence="2 3">
    <name type="scientific">Corchorus capsularis</name>
    <name type="common">Jute</name>
    <dbReference type="NCBI Taxonomy" id="210143"/>
    <lineage>
        <taxon>Eukaryota</taxon>
        <taxon>Viridiplantae</taxon>
        <taxon>Streptophyta</taxon>
        <taxon>Embryophyta</taxon>
        <taxon>Tracheophyta</taxon>
        <taxon>Spermatophyta</taxon>
        <taxon>Magnoliopsida</taxon>
        <taxon>eudicotyledons</taxon>
        <taxon>Gunneridae</taxon>
        <taxon>Pentapetalae</taxon>
        <taxon>rosids</taxon>
        <taxon>malvids</taxon>
        <taxon>Malvales</taxon>
        <taxon>Malvaceae</taxon>
        <taxon>Grewioideae</taxon>
        <taxon>Apeibeae</taxon>
        <taxon>Corchorus</taxon>
    </lineage>
</organism>
<name>A0A1R3HAD6_COCAP</name>
<protein>
    <submittedName>
        <fullName evidence="2">Uncharacterized protein</fullName>
    </submittedName>
</protein>
<evidence type="ECO:0000256" key="1">
    <source>
        <dbReference type="SAM" id="MobiDB-lite"/>
    </source>
</evidence>
<dbReference type="EMBL" id="AWWV01012431">
    <property type="protein sequence ID" value="OMO67295.1"/>
    <property type="molecule type" value="Genomic_DNA"/>
</dbReference>
<reference evidence="2 3" key="1">
    <citation type="submission" date="2013-09" db="EMBL/GenBank/DDBJ databases">
        <title>Corchorus capsularis genome sequencing.</title>
        <authorList>
            <person name="Alam M."/>
            <person name="Haque M.S."/>
            <person name="Islam M.S."/>
            <person name="Emdad E.M."/>
            <person name="Islam M.M."/>
            <person name="Ahmed B."/>
            <person name="Halim A."/>
            <person name="Hossen Q.M.M."/>
            <person name="Hossain M.Z."/>
            <person name="Ahmed R."/>
            <person name="Khan M.M."/>
            <person name="Islam R."/>
            <person name="Rashid M.M."/>
            <person name="Khan S.A."/>
            <person name="Rahman M.S."/>
            <person name="Alam M."/>
        </authorList>
    </citation>
    <scope>NUCLEOTIDE SEQUENCE [LARGE SCALE GENOMIC DNA]</scope>
    <source>
        <strain evidence="3">cv. CVL-1</strain>
        <tissue evidence="2">Whole seedling</tissue>
    </source>
</reference>
<gene>
    <name evidence="2" type="ORF">CCACVL1_20637</name>
</gene>
<sequence>MASQPTHTRSRGPKQTPSSFINTTPLITHQPFLFFAPPKSMSLQRFRADKVEDTSYNIYHPFNPIAPLTIDKGNGIYLRR</sequence>
<proteinExistence type="predicted"/>
<accession>A0A1R3HAD6</accession>
<dbReference type="Proteomes" id="UP000188268">
    <property type="component" value="Unassembled WGS sequence"/>
</dbReference>
<keyword evidence="3" id="KW-1185">Reference proteome</keyword>
<feature type="region of interest" description="Disordered" evidence="1">
    <location>
        <begin position="1"/>
        <end position="22"/>
    </location>
</feature>
<comment type="caution">
    <text evidence="2">The sequence shown here is derived from an EMBL/GenBank/DDBJ whole genome shotgun (WGS) entry which is preliminary data.</text>
</comment>
<evidence type="ECO:0000313" key="2">
    <source>
        <dbReference type="EMBL" id="OMO67295.1"/>
    </source>
</evidence>
<dbReference type="AlphaFoldDB" id="A0A1R3HAD6"/>
<dbReference type="Gramene" id="OMO67295">
    <property type="protein sequence ID" value="OMO67295"/>
    <property type="gene ID" value="CCACVL1_20637"/>
</dbReference>
<evidence type="ECO:0000313" key="3">
    <source>
        <dbReference type="Proteomes" id="UP000188268"/>
    </source>
</evidence>